<feature type="transmembrane region" description="Helical" evidence="1">
    <location>
        <begin position="20"/>
        <end position="38"/>
    </location>
</feature>
<keyword evidence="1" id="KW-0812">Transmembrane</keyword>
<dbReference type="RefSeq" id="WP_176244149.1">
    <property type="nucleotide sequence ID" value="NZ_FWFQ01000023.1"/>
</dbReference>
<sequence>MARQDDVLATVSASAPRRFFAMGVLGALGVLLIYIAFSSPPASVGWQIFLIAFGAFSVWAAVVLGKATRHVVELTREELRESSGRVLCRVEDITDVSRGVFAMKPSNGFLLRVKGGGPRAWAPGLWWRVAGRVGVGGVTAASQAKMMSEIIAAMLAERAGASGANAFTEALMAARNAPSPQADAEPDPDMPVDERITAGLLGWLSMRDPDDWHEVALNYDFARSVEPLRWMLAQPSCDRATVATLFWRAMSEQAESAVSDAILSAIAGQLVAGGYGRAEIAFAGHSEADRAEVEARAQAAGLPTPLPDWFWQARGGRDLSEERYTEGLPRPMVEWAYPDQPERWGD</sequence>
<dbReference type="InterPro" id="IPR025369">
    <property type="entry name" value="DUF4274"/>
</dbReference>
<evidence type="ECO:0000256" key="1">
    <source>
        <dbReference type="SAM" id="Phobius"/>
    </source>
</evidence>
<dbReference type="EMBL" id="FWFQ01000023">
    <property type="protein sequence ID" value="SLN55839.1"/>
    <property type="molecule type" value="Genomic_DNA"/>
</dbReference>
<evidence type="ECO:0000313" key="3">
    <source>
        <dbReference type="EMBL" id="SLN55839.1"/>
    </source>
</evidence>
<organism evidence="3 4">
    <name type="scientific">Pseudoruegeria aquimaris</name>
    <dbReference type="NCBI Taxonomy" id="393663"/>
    <lineage>
        <taxon>Bacteria</taxon>
        <taxon>Pseudomonadati</taxon>
        <taxon>Pseudomonadota</taxon>
        <taxon>Alphaproteobacteria</taxon>
        <taxon>Rhodobacterales</taxon>
        <taxon>Roseobacteraceae</taxon>
        <taxon>Pseudoruegeria</taxon>
    </lineage>
</organism>
<protein>
    <recommendedName>
        <fullName evidence="2">DUF4274 domain-containing protein</fullName>
    </recommendedName>
</protein>
<reference evidence="3 4" key="1">
    <citation type="submission" date="2017-03" db="EMBL/GenBank/DDBJ databases">
        <authorList>
            <person name="Afonso C.L."/>
            <person name="Miller P.J."/>
            <person name="Scott M.A."/>
            <person name="Spackman E."/>
            <person name="Goraichik I."/>
            <person name="Dimitrov K.M."/>
            <person name="Suarez D.L."/>
            <person name="Swayne D.E."/>
        </authorList>
    </citation>
    <scope>NUCLEOTIDE SEQUENCE [LARGE SCALE GENOMIC DNA]</scope>
    <source>
        <strain evidence="3 4">CECT 7680</strain>
    </source>
</reference>
<feature type="domain" description="DUF4274" evidence="2">
    <location>
        <begin position="208"/>
        <end position="249"/>
    </location>
</feature>
<keyword evidence="1" id="KW-1133">Transmembrane helix</keyword>
<dbReference type="Proteomes" id="UP000193409">
    <property type="component" value="Unassembled WGS sequence"/>
</dbReference>
<accession>A0A1Y5T4L4</accession>
<evidence type="ECO:0000259" key="2">
    <source>
        <dbReference type="Pfam" id="PF14096"/>
    </source>
</evidence>
<evidence type="ECO:0000313" key="4">
    <source>
        <dbReference type="Proteomes" id="UP000193409"/>
    </source>
</evidence>
<dbReference type="AlphaFoldDB" id="A0A1Y5T4L4"/>
<keyword evidence="1" id="KW-0472">Membrane</keyword>
<dbReference type="Pfam" id="PF14096">
    <property type="entry name" value="DUF4274"/>
    <property type="match status" value="1"/>
</dbReference>
<gene>
    <name evidence="3" type="ORF">PSA7680_02910</name>
</gene>
<feature type="transmembrane region" description="Helical" evidence="1">
    <location>
        <begin position="44"/>
        <end position="64"/>
    </location>
</feature>
<proteinExistence type="predicted"/>
<name>A0A1Y5T4L4_9RHOB</name>
<keyword evidence="4" id="KW-1185">Reference proteome</keyword>